<dbReference type="Pfam" id="PF01607">
    <property type="entry name" value="CBM_14"/>
    <property type="match status" value="3"/>
</dbReference>
<evidence type="ECO:0000256" key="4">
    <source>
        <dbReference type="ARBA" id="ARBA00023157"/>
    </source>
</evidence>
<keyword evidence="3" id="KW-0677">Repeat</keyword>
<keyword evidence="2 6" id="KW-0732">Signal</keyword>
<dbReference type="OrthoDB" id="9987187at2759"/>
<comment type="caution">
    <text evidence="8">The sequence shown here is derived from an EMBL/GenBank/DDBJ whole genome shotgun (WGS) entry which is preliminary data.</text>
</comment>
<evidence type="ECO:0000256" key="1">
    <source>
        <dbReference type="ARBA" id="ARBA00022669"/>
    </source>
</evidence>
<feature type="signal peptide" evidence="6">
    <location>
        <begin position="1"/>
        <end position="29"/>
    </location>
</feature>
<evidence type="ECO:0000256" key="5">
    <source>
        <dbReference type="ARBA" id="ARBA00023180"/>
    </source>
</evidence>
<dbReference type="GO" id="GO:0005576">
    <property type="term" value="C:extracellular region"/>
    <property type="evidence" value="ECO:0007669"/>
    <property type="project" value="InterPro"/>
</dbReference>
<dbReference type="PROSITE" id="PS50940">
    <property type="entry name" value="CHIT_BIND_II"/>
    <property type="match status" value="2"/>
</dbReference>
<sequence length="260" mass="28171">MSTPPFGLLTHVPLTGVVLSSLLISTAVADPTCNITVPPLGIDCPTTSGVSFTYADPDHCSMYWECFNHCSNHLKCSDGMLYDATHKWCNTASDVYCGERDCDGLPCKEPPTTNHPWSFICPEDGYYADPLNCIKYYVCSAGVPEPVTCPKASNGQQEFYNAEAVYCDYQDRVDCGDRPVCDENDDNCHQVTTPPPGPCDSITCGPDGWIPEGDCAKCTCECVGGNPYEICCGQGLFWNPSLNVCDYPSNIAACPDSRSS</sequence>
<dbReference type="OMA" id="HRPCANH"/>
<gene>
    <name evidence="8" type="ORF">TCAL_06817</name>
</gene>
<dbReference type="InterPro" id="IPR036508">
    <property type="entry name" value="Chitin-bd_dom_sf"/>
</dbReference>
<evidence type="ECO:0000256" key="2">
    <source>
        <dbReference type="ARBA" id="ARBA00022729"/>
    </source>
</evidence>
<dbReference type="PANTHER" id="PTHR23301">
    <property type="entry name" value="CHITIN BINDING PERITROPHIN-A"/>
    <property type="match status" value="1"/>
</dbReference>
<dbReference type="PANTHER" id="PTHR23301:SF0">
    <property type="entry name" value="CHITIN-BINDING TYPE-2 DOMAIN-CONTAINING PROTEIN-RELATED"/>
    <property type="match status" value="1"/>
</dbReference>
<dbReference type="SUPFAM" id="SSF57625">
    <property type="entry name" value="Invertebrate chitin-binding proteins"/>
    <property type="match status" value="3"/>
</dbReference>
<keyword evidence="5" id="KW-0325">Glycoprotein</keyword>
<feature type="chain" id="PRO_5021769814" description="Chitin-binding type-2 domain-containing protein" evidence="6">
    <location>
        <begin position="30"/>
        <end position="260"/>
    </location>
</feature>
<keyword evidence="9" id="KW-1185">Reference proteome</keyword>
<dbReference type="EMBL" id="VCGU01000003">
    <property type="protein sequence ID" value="TRY78474.1"/>
    <property type="molecule type" value="Genomic_DNA"/>
</dbReference>
<dbReference type="Gene3D" id="2.170.140.10">
    <property type="entry name" value="Chitin binding domain"/>
    <property type="match status" value="3"/>
</dbReference>
<accession>A0A553PLB2</accession>
<feature type="domain" description="Chitin-binding type-2" evidence="7">
    <location>
        <begin position="118"/>
        <end position="177"/>
    </location>
</feature>
<dbReference type="InterPro" id="IPR051940">
    <property type="entry name" value="Chitin_bind-dev_reg"/>
</dbReference>
<dbReference type="GO" id="GO:0008061">
    <property type="term" value="F:chitin binding"/>
    <property type="evidence" value="ECO:0007669"/>
    <property type="project" value="UniProtKB-KW"/>
</dbReference>
<evidence type="ECO:0000256" key="3">
    <source>
        <dbReference type="ARBA" id="ARBA00022737"/>
    </source>
</evidence>
<protein>
    <recommendedName>
        <fullName evidence="7">Chitin-binding type-2 domain-containing protein</fullName>
    </recommendedName>
</protein>
<evidence type="ECO:0000259" key="7">
    <source>
        <dbReference type="PROSITE" id="PS50940"/>
    </source>
</evidence>
<keyword evidence="1" id="KW-0147">Chitin-binding</keyword>
<evidence type="ECO:0000313" key="8">
    <source>
        <dbReference type="EMBL" id="TRY78474.1"/>
    </source>
</evidence>
<evidence type="ECO:0000313" key="9">
    <source>
        <dbReference type="Proteomes" id="UP000318571"/>
    </source>
</evidence>
<feature type="domain" description="Chitin-binding type-2" evidence="7">
    <location>
        <begin position="41"/>
        <end position="99"/>
    </location>
</feature>
<evidence type="ECO:0000256" key="6">
    <source>
        <dbReference type="SAM" id="SignalP"/>
    </source>
</evidence>
<reference evidence="8 9" key="1">
    <citation type="journal article" date="2018" name="Nat. Ecol. Evol.">
        <title>Genomic signatures of mitonuclear coevolution across populations of Tigriopus californicus.</title>
        <authorList>
            <person name="Barreto F.S."/>
            <person name="Watson E.T."/>
            <person name="Lima T.G."/>
            <person name="Willett C.S."/>
            <person name="Edmands S."/>
            <person name="Li W."/>
            <person name="Burton R.S."/>
        </authorList>
    </citation>
    <scope>NUCLEOTIDE SEQUENCE [LARGE SCALE GENOMIC DNA]</scope>
    <source>
        <strain evidence="8 9">San Diego</strain>
    </source>
</reference>
<dbReference type="AlphaFoldDB" id="A0A553PLB2"/>
<name>A0A553PLB2_TIGCA</name>
<dbReference type="SMART" id="SM00494">
    <property type="entry name" value="ChtBD2"/>
    <property type="match status" value="3"/>
</dbReference>
<organism evidence="8 9">
    <name type="scientific">Tigriopus californicus</name>
    <name type="common">Marine copepod</name>
    <dbReference type="NCBI Taxonomy" id="6832"/>
    <lineage>
        <taxon>Eukaryota</taxon>
        <taxon>Metazoa</taxon>
        <taxon>Ecdysozoa</taxon>
        <taxon>Arthropoda</taxon>
        <taxon>Crustacea</taxon>
        <taxon>Multicrustacea</taxon>
        <taxon>Hexanauplia</taxon>
        <taxon>Copepoda</taxon>
        <taxon>Harpacticoida</taxon>
        <taxon>Harpacticidae</taxon>
        <taxon>Tigriopus</taxon>
    </lineage>
</organism>
<proteinExistence type="predicted"/>
<keyword evidence="4" id="KW-1015">Disulfide bond</keyword>
<dbReference type="Proteomes" id="UP000318571">
    <property type="component" value="Chromosome 11"/>
</dbReference>
<dbReference type="STRING" id="6832.A0A553PLB2"/>
<dbReference type="InterPro" id="IPR002557">
    <property type="entry name" value="Chitin-bd_dom"/>
</dbReference>